<sequence length="256" mass="27574">MQWEFAGPLGPPPGRYVARRFAGDQVREVVVVTEAEAPRRRRRRAAAEDAIPVRRVTVIDASAAGDPDDEDWQRRAGACLARFLSAHRVASAEPGAPDPGRASLMRAGTGTGAELAIGEWTEAHELPLLEPQRVRRRSKHRPGERLAALLSARDVSLACEELTLRSRADLECGRHPEAALQLEAALSTAVAELAGWVTHGDLAERLEELRGYLDPVRAAAAAAREGRLQPAGVEVVTAALARLEAAIRARALHAAE</sequence>
<proteinExistence type="predicted"/>
<evidence type="ECO:0000313" key="2">
    <source>
        <dbReference type="Proteomes" id="UP001149140"/>
    </source>
</evidence>
<comment type="caution">
    <text evidence="1">The sequence shown here is derived from an EMBL/GenBank/DDBJ whole genome shotgun (WGS) entry which is preliminary data.</text>
</comment>
<protein>
    <submittedName>
        <fullName evidence="1">Uncharacterized protein</fullName>
    </submittedName>
</protein>
<organism evidence="1 2">
    <name type="scientific">Solirubrobacter ginsenosidimutans</name>
    <dbReference type="NCBI Taxonomy" id="490573"/>
    <lineage>
        <taxon>Bacteria</taxon>
        <taxon>Bacillati</taxon>
        <taxon>Actinomycetota</taxon>
        <taxon>Thermoleophilia</taxon>
        <taxon>Solirubrobacterales</taxon>
        <taxon>Solirubrobacteraceae</taxon>
        <taxon>Solirubrobacter</taxon>
    </lineage>
</organism>
<name>A0A9X3N315_9ACTN</name>
<gene>
    <name evidence="1" type="ORF">OM076_36385</name>
</gene>
<accession>A0A9X3N315</accession>
<reference evidence="1" key="1">
    <citation type="submission" date="2022-10" db="EMBL/GenBank/DDBJ databases">
        <title>The WGS of Solirubrobacter ginsenosidimutans DSM 21036.</title>
        <authorList>
            <person name="Jiang Z."/>
        </authorList>
    </citation>
    <scope>NUCLEOTIDE SEQUENCE</scope>
    <source>
        <strain evidence="1">DSM 21036</strain>
    </source>
</reference>
<dbReference type="RefSeq" id="WP_270045064.1">
    <property type="nucleotide sequence ID" value="NZ_JAPDOD010000052.1"/>
</dbReference>
<keyword evidence="2" id="KW-1185">Reference proteome</keyword>
<dbReference type="EMBL" id="JAPDOD010000052">
    <property type="protein sequence ID" value="MDA0165802.1"/>
    <property type="molecule type" value="Genomic_DNA"/>
</dbReference>
<evidence type="ECO:0000313" key="1">
    <source>
        <dbReference type="EMBL" id="MDA0165802.1"/>
    </source>
</evidence>
<dbReference type="Proteomes" id="UP001149140">
    <property type="component" value="Unassembled WGS sequence"/>
</dbReference>
<dbReference type="AlphaFoldDB" id="A0A9X3N315"/>